<comment type="caution">
    <text evidence="1">The sequence shown here is derived from an EMBL/GenBank/DDBJ whole genome shotgun (WGS) entry which is preliminary data.</text>
</comment>
<accession>A0ABV6NND9</accession>
<gene>
    <name evidence="1" type="ORF">ACFFH4_25375</name>
</gene>
<sequence length="48" mass="5768">MQQVGWAPAFRNLLWYDETIKGIPWQNATYHLSDSQWFISRNEHDVFA</sequence>
<evidence type="ECO:0000313" key="2">
    <source>
        <dbReference type="Proteomes" id="UP001589833"/>
    </source>
</evidence>
<proteinExistence type="predicted"/>
<reference evidence="1 2" key="1">
    <citation type="submission" date="2024-09" db="EMBL/GenBank/DDBJ databases">
        <authorList>
            <person name="Sun Q."/>
            <person name="Mori K."/>
        </authorList>
    </citation>
    <scope>NUCLEOTIDE SEQUENCE [LARGE SCALE GENOMIC DNA]</scope>
    <source>
        <strain evidence="1 2">NCAIM B.02301</strain>
    </source>
</reference>
<dbReference type="EMBL" id="JBHLTR010000115">
    <property type="protein sequence ID" value="MFC0562179.1"/>
    <property type="molecule type" value="Genomic_DNA"/>
</dbReference>
<evidence type="ECO:0000313" key="1">
    <source>
        <dbReference type="EMBL" id="MFC0562179.1"/>
    </source>
</evidence>
<keyword evidence="2" id="KW-1185">Reference proteome</keyword>
<organism evidence="1 2">
    <name type="scientific">Halalkalibacter alkalisediminis</name>
    <dbReference type="NCBI Taxonomy" id="935616"/>
    <lineage>
        <taxon>Bacteria</taxon>
        <taxon>Bacillati</taxon>
        <taxon>Bacillota</taxon>
        <taxon>Bacilli</taxon>
        <taxon>Bacillales</taxon>
        <taxon>Bacillaceae</taxon>
        <taxon>Halalkalibacter</taxon>
    </lineage>
</organism>
<dbReference type="RefSeq" id="WP_273848274.1">
    <property type="nucleotide sequence ID" value="NZ_JAQQWT010000062.1"/>
</dbReference>
<dbReference type="Proteomes" id="UP001589833">
    <property type="component" value="Unassembled WGS sequence"/>
</dbReference>
<protein>
    <submittedName>
        <fullName evidence="1">Uncharacterized protein</fullName>
    </submittedName>
</protein>
<name>A0ABV6NND9_9BACI</name>